<feature type="domain" description="Fibronectin type-III" evidence="1">
    <location>
        <begin position="372"/>
        <end position="466"/>
    </location>
</feature>
<dbReference type="Gene3D" id="2.60.40.10">
    <property type="entry name" value="Immunoglobulins"/>
    <property type="match status" value="2"/>
</dbReference>
<gene>
    <name evidence="2" type="ORF">NP493_491g02023</name>
</gene>
<evidence type="ECO:0000259" key="1">
    <source>
        <dbReference type="PROSITE" id="PS50853"/>
    </source>
</evidence>
<keyword evidence="3" id="KW-1185">Reference proteome</keyword>
<accession>A0AAD9NSX4</accession>
<dbReference type="AlphaFoldDB" id="A0AAD9NSX4"/>
<proteinExistence type="predicted"/>
<comment type="caution">
    <text evidence="2">The sequence shown here is derived from an EMBL/GenBank/DDBJ whole genome shotgun (WGS) entry which is preliminary data.</text>
</comment>
<dbReference type="Proteomes" id="UP001209878">
    <property type="component" value="Unassembled WGS sequence"/>
</dbReference>
<dbReference type="PANTHER" id="PTHR24099:SF16">
    <property type="entry name" value="E3 UBIQUITIN-PROTEIN LIGASE MIDLINE-1-LIKE ISOFORM X1"/>
    <property type="match status" value="1"/>
</dbReference>
<name>A0AAD9NSX4_RIDPI</name>
<feature type="domain" description="Fibronectin type-III" evidence="1">
    <location>
        <begin position="260"/>
        <end position="365"/>
    </location>
</feature>
<dbReference type="InterPro" id="IPR050617">
    <property type="entry name" value="E3_ligase_FN3/SPRY"/>
</dbReference>
<organism evidence="2 3">
    <name type="scientific">Ridgeia piscesae</name>
    <name type="common">Tubeworm</name>
    <dbReference type="NCBI Taxonomy" id="27915"/>
    <lineage>
        <taxon>Eukaryota</taxon>
        <taxon>Metazoa</taxon>
        <taxon>Spiralia</taxon>
        <taxon>Lophotrochozoa</taxon>
        <taxon>Annelida</taxon>
        <taxon>Polychaeta</taxon>
        <taxon>Sedentaria</taxon>
        <taxon>Canalipalpata</taxon>
        <taxon>Sabellida</taxon>
        <taxon>Siboglinidae</taxon>
        <taxon>Ridgeia</taxon>
    </lineage>
</organism>
<sequence>MLFYLQTPRRATKSCTDCNASYCVRCLALSHPDKEPFIQDKMEANLKILEDDQEAIKGMIRLHQGQLGDLQYAIEAQRRQIRGQCESLIAEVHTKMELFLSDVEYEERSRSSSVDQHVDVCRQHALSLGSLTQYTRDVLKEEEQNAFLQLALAADERVKALLAETKEECLQSPTGAATSIHNKVVDFRKEKAILRNMTYLEVVSADQCMFAIWFRVKALLAETKEECLQSPTGAATSIHNKVVDFRKEKAILRNMTYLEAPHTPVIDVAKCSRSRNSVVLVLSPPLPENDVIDGYKVFYCSEQMMVFKTPAEERKYGRGMPSCSAVCLIQENLDSGIMYYFCTRAYNMAGESEMSDVINCTTLTEELSNMPAPEIVVGQSRTYSCSIQIHSPSPLAASPTLCLTFYLLYREASGNKIWKSMSLYNRTDHRVFGLDPDTMYDFVVMSCHSNGECQVSNMVTLRTELSAY</sequence>
<dbReference type="PROSITE" id="PS50853">
    <property type="entry name" value="FN3"/>
    <property type="match status" value="2"/>
</dbReference>
<dbReference type="CDD" id="cd00063">
    <property type="entry name" value="FN3"/>
    <property type="match status" value="2"/>
</dbReference>
<dbReference type="InterPro" id="IPR003961">
    <property type="entry name" value="FN3_dom"/>
</dbReference>
<dbReference type="EMBL" id="JAODUO010000491">
    <property type="protein sequence ID" value="KAK2179426.1"/>
    <property type="molecule type" value="Genomic_DNA"/>
</dbReference>
<dbReference type="PANTHER" id="PTHR24099">
    <property type="entry name" value="E3 UBIQUITIN-PROTEIN LIGASE TRIM36-RELATED"/>
    <property type="match status" value="1"/>
</dbReference>
<dbReference type="InterPro" id="IPR036116">
    <property type="entry name" value="FN3_sf"/>
</dbReference>
<dbReference type="Gene3D" id="4.10.830.40">
    <property type="match status" value="1"/>
</dbReference>
<evidence type="ECO:0000313" key="3">
    <source>
        <dbReference type="Proteomes" id="UP001209878"/>
    </source>
</evidence>
<evidence type="ECO:0000313" key="2">
    <source>
        <dbReference type="EMBL" id="KAK2179426.1"/>
    </source>
</evidence>
<reference evidence="2" key="1">
    <citation type="journal article" date="2023" name="Mol. Biol. Evol.">
        <title>Third-Generation Sequencing Reveals the Adaptive Role of the Epigenome in Three Deep-Sea Polychaetes.</title>
        <authorList>
            <person name="Perez M."/>
            <person name="Aroh O."/>
            <person name="Sun Y."/>
            <person name="Lan Y."/>
            <person name="Juniper S.K."/>
            <person name="Young C.R."/>
            <person name="Angers B."/>
            <person name="Qian P.Y."/>
        </authorList>
    </citation>
    <scope>NUCLEOTIDE SEQUENCE</scope>
    <source>
        <strain evidence="2">R07B-5</strain>
    </source>
</reference>
<protein>
    <recommendedName>
        <fullName evidence="1">Fibronectin type-III domain-containing protein</fullName>
    </recommendedName>
</protein>
<dbReference type="SUPFAM" id="SSF49265">
    <property type="entry name" value="Fibronectin type III"/>
    <property type="match status" value="1"/>
</dbReference>
<dbReference type="InterPro" id="IPR013783">
    <property type="entry name" value="Ig-like_fold"/>
</dbReference>